<evidence type="ECO:0000259" key="2">
    <source>
        <dbReference type="Pfam" id="PF19327"/>
    </source>
</evidence>
<dbReference type="GO" id="GO:0005524">
    <property type="term" value="F:ATP binding"/>
    <property type="evidence" value="ECO:0007669"/>
    <property type="project" value="InterPro"/>
</dbReference>
<dbReference type="GO" id="GO:0003877">
    <property type="term" value="F:ATP:ADP adenylyltransferase activity"/>
    <property type="evidence" value="ECO:0007669"/>
    <property type="project" value="InterPro"/>
</dbReference>
<dbReference type="InterPro" id="IPR036265">
    <property type="entry name" value="HIT-like_sf"/>
</dbReference>
<dbReference type="InterPro" id="IPR043171">
    <property type="entry name" value="Ap4A_phos1/2-like"/>
</dbReference>
<sequence>MLQKILSEAEILKRFDALVESGEVRYDKQTEVIEYVDQGFKFLFMVATSLSQKPNTPEEKDVTEQTFKPPLEPGSDINTAGFEICDVGTKHRLCANKFCYTRPQLLLLTRDGFKRQWDPLEAVDLDGIWTVLQDGQFAFYNCGVAAGFSRLHRHMQFVPRPEGFTTFLDADEDDQGAQGGGGSANVPFLYFRRALDGSGRGLKEVYDGLRSEMAARSKFRSEGPGTDCPHNLIMTRQWMAVIPRRSSVLGPASTNSIGMMGLVPVSTRESVEEWKSLGPLNVLKEFGVPRDGS</sequence>
<gene>
    <name evidence="3" type="ORF">PoMZ_01649</name>
</gene>
<proteinExistence type="predicted"/>
<dbReference type="SUPFAM" id="SSF54197">
    <property type="entry name" value="HIT-like"/>
    <property type="match status" value="1"/>
</dbReference>
<dbReference type="Pfam" id="PF09830">
    <property type="entry name" value="ATP_transf"/>
    <property type="match status" value="1"/>
</dbReference>
<dbReference type="PANTHER" id="PTHR38420:SF1">
    <property type="entry name" value="PUTATIVE (AFU_ORTHOLOGUE AFUA_5G14690)-RELATED"/>
    <property type="match status" value="1"/>
</dbReference>
<reference evidence="3 4" key="1">
    <citation type="journal article" date="2019" name="Mol. Biol. Evol.">
        <title>Blast fungal genomes show frequent chromosomal changes, gene gains and losses, and effector gene turnover.</title>
        <authorList>
            <person name="Gomez Luciano L.B."/>
            <person name="Jason Tsai I."/>
            <person name="Chuma I."/>
            <person name="Tosa Y."/>
            <person name="Chen Y.H."/>
            <person name="Li J.Y."/>
            <person name="Li M.Y."/>
            <person name="Jade Lu M.Y."/>
            <person name="Nakayashiki H."/>
            <person name="Li W.H."/>
        </authorList>
    </citation>
    <scope>NUCLEOTIDE SEQUENCE [LARGE SCALE GENOMIC DNA]</scope>
    <source>
        <strain evidence="3">MZ5-1-6</strain>
    </source>
</reference>
<dbReference type="Proteomes" id="UP000294847">
    <property type="component" value="Chromosome 2"/>
</dbReference>
<protein>
    <submittedName>
        <fullName evidence="3">Uncharacterized protein</fullName>
    </submittedName>
</protein>
<accession>A0A4P7N9B3</accession>
<evidence type="ECO:0000259" key="1">
    <source>
        <dbReference type="Pfam" id="PF09830"/>
    </source>
</evidence>
<dbReference type="VEuPathDB" id="FungiDB:M_BR32_EuGene_00015681"/>
<evidence type="ECO:0000313" key="3">
    <source>
        <dbReference type="EMBL" id="QBZ56734.1"/>
    </source>
</evidence>
<dbReference type="InterPro" id="IPR019200">
    <property type="entry name" value="ATP_adenylylTrfase_C"/>
</dbReference>
<dbReference type="Pfam" id="PF19327">
    <property type="entry name" value="Ap4A_phos_N"/>
    <property type="match status" value="1"/>
</dbReference>
<dbReference type="AlphaFoldDB" id="A0A4P7N9B3"/>
<name>A0A4P7N9B3_PYROR</name>
<evidence type="ECO:0000313" key="4">
    <source>
        <dbReference type="Proteomes" id="UP000294847"/>
    </source>
</evidence>
<dbReference type="PANTHER" id="PTHR38420">
    <property type="entry name" value="AP-4-A PHOSPHORYLASE II"/>
    <property type="match status" value="1"/>
</dbReference>
<dbReference type="Gene3D" id="3.30.428.70">
    <property type="match status" value="1"/>
</dbReference>
<dbReference type="EMBL" id="CP034205">
    <property type="protein sequence ID" value="QBZ56734.1"/>
    <property type="molecule type" value="Genomic_DNA"/>
</dbReference>
<dbReference type="InterPro" id="IPR009163">
    <property type="entry name" value="Ap4A_phos1/2"/>
</dbReference>
<feature type="domain" description="Ap4A phosphorylase 1/2 N-terminal" evidence="2">
    <location>
        <begin position="29"/>
        <end position="161"/>
    </location>
</feature>
<feature type="domain" description="ATP adenylyltransferase C-terminal" evidence="1">
    <location>
        <begin position="185"/>
        <end position="289"/>
    </location>
</feature>
<organism evidence="3 4">
    <name type="scientific">Pyricularia oryzae</name>
    <name type="common">Rice blast fungus</name>
    <name type="synonym">Magnaporthe oryzae</name>
    <dbReference type="NCBI Taxonomy" id="318829"/>
    <lineage>
        <taxon>Eukaryota</taxon>
        <taxon>Fungi</taxon>
        <taxon>Dikarya</taxon>
        <taxon>Ascomycota</taxon>
        <taxon>Pezizomycotina</taxon>
        <taxon>Sordariomycetes</taxon>
        <taxon>Sordariomycetidae</taxon>
        <taxon>Magnaporthales</taxon>
        <taxon>Pyriculariaceae</taxon>
        <taxon>Pyricularia</taxon>
    </lineage>
</organism>
<dbReference type="InterPro" id="IPR045759">
    <property type="entry name" value="Ap4A_phos1/2_N"/>
</dbReference>
<dbReference type="GO" id="GO:0009117">
    <property type="term" value="P:nucleotide metabolic process"/>
    <property type="evidence" value="ECO:0007669"/>
    <property type="project" value="InterPro"/>
</dbReference>